<dbReference type="InterPro" id="IPR036249">
    <property type="entry name" value="Thioredoxin-like_sf"/>
</dbReference>
<dbReference type="CDD" id="cd02958">
    <property type="entry name" value="UAS"/>
    <property type="match status" value="1"/>
</dbReference>
<dbReference type="InterPro" id="IPR049483">
    <property type="entry name" value="FAF1_2-like_UAS"/>
</dbReference>
<dbReference type="Gene3D" id="1.10.8.10">
    <property type="entry name" value="DNA helicase RuvA subunit, C-terminal domain"/>
    <property type="match status" value="1"/>
</dbReference>
<dbReference type="Pfam" id="PF00789">
    <property type="entry name" value="UBX"/>
    <property type="match status" value="1"/>
</dbReference>
<feature type="region of interest" description="Disordered" evidence="3">
    <location>
        <begin position="50"/>
        <end position="96"/>
    </location>
</feature>
<dbReference type="GO" id="GO:0036503">
    <property type="term" value="P:ERAD pathway"/>
    <property type="evidence" value="ECO:0000318"/>
    <property type="project" value="GO_Central"/>
</dbReference>
<dbReference type="OMA" id="ILIRHQW"/>
<dbReference type="CDD" id="cd14353">
    <property type="entry name" value="UBA_FAF"/>
    <property type="match status" value="1"/>
</dbReference>
<dbReference type="InterPro" id="IPR050730">
    <property type="entry name" value="UBX_domain-protein"/>
</dbReference>
<accession>D8QMR0</accession>
<evidence type="ECO:0000313" key="5">
    <source>
        <dbReference type="EMBL" id="EFJ38625.1"/>
    </source>
</evidence>
<name>D8QMR0_SELML</name>
<dbReference type="SUPFAM" id="SSF52833">
    <property type="entry name" value="Thioredoxin-like"/>
    <property type="match status" value="1"/>
</dbReference>
<dbReference type="Gene3D" id="3.10.20.90">
    <property type="entry name" value="Phosphatidylinositol 3-kinase Catalytic Subunit, Chain A, domain 1"/>
    <property type="match status" value="1"/>
</dbReference>
<feature type="compositionally biased region" description="Polar residues" evidence="3">
    <location>
        <begin position="62"/>
        <end position="71"/>
    </location>
</feature>
<dbReference type="Gramene" id="EFJ38625">
    <property type="protein sequence ID" value="EFJ38625"/>
    <property type="gene ID" value="SELMODRAFT_164130"/>
</dbReference>
<dbReference type="InParanoid" id="D8QMR0"/>
<dbReference type="Gene3D" id="3.40.30.10">
    <property type="entry name" value="Glutaredoxin"/>
    <property type="match status" value="1"/>
</dbReference>
<dbReference type="InterPro" id="IPR006577">
    <property type="entry name" value="UAS"/>
</dbReference>
<reference evidence="5 6" key="1">
    <citation type="journal article" date="2011" name="Science">
        <title>The Selaginella genome identifies genetic changes associated with the evolution of vascular plants.</title>
        <authorList>
            <person name="Banks J.A."/>
            <person name="Nishiyama T."/>
            <person name="Hasebe M."/>
            <person name="Bowman J.L."/>
            <person name="Gribskov M."/>
            <person name="dePamphilis C."/>
            <person name="Albert V.A."/>
            <person name="Aono N."/>
            <person name="Aoyama T."/>
            <person name="Ambrose B.A."/>
            <person name="Ashton N.W."/>
            <person name="Axtell M.J."/>
            <person name="Barker E."/>
            <person name="Barker M.S."/>
            <person name="Bennetzen J.L."/>
            <person name="Bonawitz N.D."/>
            <person name="Chapple C."/>
            <person name="Cheng C."/>
            <person name="Correa L.G."/>
            <person name="Dacre M."/>
            <person name="DeBarry J."/>
            <person name="Dreyer I."/>
            <person name="Elias M."/>
            <person name="Engstrom E.M."/>
            <person name="Estelle M."/>
            <person name="Feng L."/>
            <person name="Finet C."/>
            <person name="Floyd S.K."/>
            <person name="Frommer W.B."/>
            <person name="Fujita T."/>
            <person name="Gramzow L."/>
            <person name="Gutensohn M."/>
            <person name="Harholt J."/>
            <person name="Hattori M."/>
            <person name="Heyl A."/>
            <person name="Hirai T."/>
            <person name="Hiwatashi Y."/>
            <person name="Ishikawa M."/>
            <person name="Iwata M."/>
            <person name="Karol K.G."/>
            <person name="Koehler B."/>
            <person name="Kolukisaoglu U."/>
            <person name="Kubo M."/>
            <person name="Kurata T."/>
            <person name="Lalonde S."/>
            <person name="Li K."/>
            <person name="Li Y."/>
            <person name="Litt A."/>
            <person name="Lyons E."/>
            <person name="Manning G."/>
            <person name="Maruyama T."/>
            <person name="Michael T.P."/>
            <person name="Mikami K."/>
            <person name="Miyazaki S."/>
            <person name="Morinaga S."/>
            <person name="Murata T."/>
            <person name="Mueller-Roeber B."/>
            <person name="Nelson D.R."/>
            <person name="Obara M."/>
            <person name="Oguri Y."/>
            <person name="Olmstead R.G."/>
            <person name="Onodera N."/>
            <person name="Petersen B.L."/>
            <person name="Pils B."/>
            <person name="Prigge M."/>
            <person name="Rensing S.A."/>
            <person name="Riano-Pachon D.M."/>
            <person name="Roberts A.W."/>
            <person name="Sato Y."/>
            <person name="Scheller H.V."/>
            <person name="Schulz B."/>
            <person name="Schulz C."/>
            <person name="Shakirov E.V."/>
            <person name="Shibagaki N."/>
            <person name="Shinohara N."/>
            <person name="Shippen D.E."/>
            <person name="Soerensen I."/>
            <person name="Sotooka R."/>
            <person name="Sugimoto N."/>
            <person name="Sugita M."/>
            <person name="Sumikawa N."/>
            <person name="Tanurdzic M."/>
            <person name="Theissen G."/>
            <person name="Ulvskov P."/>
            <person name="Wakazuki S."/>
            <person name="Weng J.K."/>
            <person name="Willats W.W."/>
            <person name="Wipf D."/>
            <person name="Wolf P.G."/>
            <person name="Yang L."/>
            <person name="Zimmer A.D."/>
            <person name="Zhu Q."/>
            <person name="Mitros T."/>
            <person name="Hellsten U."/>
            <person name="Loque D."/>
            <person name="Otillar R."/>
            <person name="Salamov A."/>
            <person name="Schmutz J."/>
            <person name="Shapiro H."/>
            <person name="Lindquist E."/>
            <person name="Lucas S."/>
            <person name="Rokhsar D."/>
            <person name="Grigoriev I.V."/>
        </authorList>
    </citation>
    <scope>NUCLEOTIDE SEQUENCE [LARGE SCALE GENOMIC DNA]</scope>
</reference>
<dbReference type="Pfam" id="PF14555">
    <property type="entry name" value="UBA_4"/>
    <property type="match status" value="1"/>
</dbReference>
<dbReference type="SUPFAM" id="SSF54236">
    <property type="entry name" value="Ubiquitin-like"/>
    <property type="match status" value="1"/>
</dbReference>
<keyword evidence="1 2" id="KW-0175">Coiled coil</keyword>
<dbReference type="PANTHER" id="PTHR23322">
    <property type="entry name" value="FAS-ASSOCIATED PROTEIN"/>
    <property type="match status" value="1"/>
</dbReference>
<dbReference type="SMART" id="SM00594">
    <property type="entry name" value="UAS"/>
    <property type="match status" value="1"/>
</dbReference>
<dbReference type="eggNOG" id="KOG1363">
    <property type="taxonomic scope" value="Eukaryota"/>
</dbReference>
<dbReference type="Pfam" id="PF21021">
    <property type="entry name" value="FAF1"/>
    <property type="match status" value="1"/>
</dbReference>
<evidence type="ECO:0000259" key="4">
    <source>
        <dbReference type="PROSITE" id="PS50033"/>
    </source>
</evidence>
<feature type="compositionally biased region" description="Basic and acidic residues" evidence="3">
    <location>
        <begin position="51"/>
        <end position="61"/>
    </location>
</feature>
<organism evidence="6">
    <name type="scientific">Selaginella moellendorffii</name>
    <name type="common">Spikemoss</name>
    <dbReference type="NCBI Taxonomy" id="88036"/>
    <lineage>
        <taxon>Eukaryota</taxon>
        <taxon>Viridiplantae</taxon>
        <taxon>Streptophyta</taxon>
        <taxon>Embryophyta</taxon>
        <taxon>Tracheophyta</taxon>
        <taxon>Lycopodiopsida</taxon>
        <taxon>Selaginellales</taxon>
        <taxon>Selaginellaceae</taxon>
        <taxon>Selaginella</taxon>
    </lineage>
</organism>
<dbReference type="PROSITE" id="PS50033">
    <property type="entry name" value="UBX"/>
    <property type="match status" value="1"/>
</dbReference>
<dbReference type="EMBL" id="GL377565">
    <property type="protein sequence ID" value="EFJ38625.1"/>
    <property type="molecule type" value="Genomic_DNA"/>
</dbReference>
<sequence>MDQGSGGGEASDEKLAHFQSLTGMEDMAVCTRILERHGWDLDSAVTAAVSDDSHSHARENSRQNLQPQRLSPSGDEDMLVDHQPRPGPIPPGNDAAATNSGNLVWKIVTLPFSIVRGGLFMVSGAMGLGVWVAGSLLSYSLGALGIGNQQGGGGGGGRLTEARDRFLPVPTAGAVQAIQFIRSFEQEYGSVRPDFQALSFMEALRRSTEGFKFLFVYLHSPEHVDTPAFCQATLCSEPVSQFLSQNFVVWGADVRNTEGFQMFNSLKASTFPFCAVVMASSNQRIALLQQVEGFKSPETLLSLLQRVLEEQGAALVAMRVEDEERRRNRQLREEQDAAYQAALLADQERERKRVEEAERVAREAAESERQMREKELAAQRAAQVAAEKQAAMEKLRKEKALALGAEPERGPQVTQVLVRFPNGERKERRFSCTSAVQCVYDFVDSLGSLGDARYSLVSNFPRKVYGADKLHMSLADAGLHPHASLFVQVDTP</sequence>
<feature type="coiled-coil region" evidence="2">
    <location>
        <begin position="344"/>
        <end position="398"/>
    </location>
</feature>
<dbReference type="PANTHER" id="PTHR23322:SF1">
    <property type="entry name" value="FAS-ASSOCIATED FACTOR 2"/>
    <property type="match status" value="1"/>
</dbReference>
<gene>
    <name evidence="5" type="ORF">SELMODRAFT_164130</name>
</gene>
<dbReference type="InterPro" id="IPR029071">
    <property type="entry name" value="Ubiquitin-like_domsf"/>
</dbReference>
<dbReference type="Proteomes" id="UP000001514">
    <property type="component" value="Unassembled WGS sequence"/>
</dbReference>
<dbReference type="KEGG" id="smo:SELMODRAFT_164130"/>
<evidence type="ECO:0000313" key="6">
    <source>
        <dbReference type="Proteomes" id="UP000001514"/>
    </source>
</evidence>
<dbReference type="GO" id="GO:0043130">
    <property type="term" value="F:ubiquitin binding"/>
    <property type="evidence" value="ECO:0000318"/>
    <property type="project" value="GO_Central"/>
</dbReference>
<dbReference type="InterPro" id="IPR001012">
    <property type="entry name" value="UBX_dom"/>
</dbReference>
<dbReference type="SMART" id="SM00166">
    <property type="entry name" value="UBX"/>
    <property type="match status" value="1"/>
</dbReference>
<dbReference type="AlphaFoldDB" id="D8QMR0"/>
<dbReference type="FunCoup" id="D8QMR0">
    <property type="interactions" value="4626"/>
</dbReference>
<dbReference type="HOGENOM" id="CLU_047924_2_0_1"/>
<dbReference type="STRING" id="88036.D8QMR0"/>
<keyword evidence="6" id="KW-1185">Reference proteome</keyword>
<evidence type="ECO:0000256" key="1">
    <source>
        <dbReference type="ARBA" id="ARBA00023054"/>
    </source>
</evidence>
<evidence type="ECO:0000256" key="2">
    <source>
        <dbReference type="SAM" id="Coils"/>
    </source>
</evidence>
<dbReference type="GO" id="GO:0005783">
    <property type="term" value="C:endoplasmic reticulum"/>
    <property type="evidence" value="ECO:0000318"/>
    <property type="project" value="GO_Central"/>
</dbReference>
<proteinExistence type="predicted"/>
<evidence type="ECO:0000256" key="3">
    <source>
        <dbReference type="SAM" id="MobiDB-lite"/>
    </source>
</evidence>
<feature type="domain" description="UBX" evidence="4">
    <location>
        <begin position="409"/>
        <end position="487"/>
    </location>
</feature>
<protein>
    <recommendedName>
        <fullName evidence="4">UBX domain-containing protein</fullName>
    </recommendedName>
</protein>